<reference evidence="3 4" key="1">
    <citation type="submission" date="2018-09" db="EMBL/GenBank/DDBJ databases">
        <title>Micromonospora sp. nov. MS1-9, isolated from a root of Musa sp.</title>
        <authorList>
            <person name="Kuncharoen N."/>
            <person name="Kudo T."/>
            <person name="Ohkuma M."/>
            <person name="Yuki M."/>
            <person name="Tanasupawat S."/>
        </authorList>
    </citation>
    <scope>NUCLEOTIDE SEQUENCE [LARGE SCALE GENOMIC DNA]</scope>
    <source>
        <strain evidence="3 4">NGC1-4</strain>
    </source>
</reference>
<proteinExistence type="predicted"/>
<dbReference type="InterPro" id="IPR009839">
    <property type="entry name" value="SseB_N"/>
</dbReference>
<comment type="caution">
    <text evidence="3">The sequence shown here is derived from an EMBL/GenBank/DDBJ whole genome shotgun (WGS) entry which is preliminary data.</text>
</comment>
<dbReference type="InterPro" id="IPR047659">
    <property type="entry name" value="T7SS_assoc"/>
</dbReference>
<feature type="domain" description="SseB protein N-terminal" evidence="2">
    <location>
        <begin position="121"/>
        <end position="221"/>
    </location>
</feature>
<evidence type="ECO:0000259" key="2">
    <source>
        <dbReference type="Pfam" id="PF07179"/>
    </source>
</evidence>
<dbReference type="RefSeq" id="WP_120682836.1">
    <property type="nucleotide sequence ID" value="NZ_RAZS01000013.1"/>
</dbReference>
<protein>
    <submittedName>
        <fullName evidence="3">Type VII secretion system-associated protein</fullName>
    </submittedName>
</protein>
<accession>A0ABX9QVJ8</accession>
<organism evidence="3 4">
    <name type="scientific">Micromonospora musae</name>
    <dbReference type="NCBI Taxonomy" id="1894970"/>
    <lineage>
        <taxon>Bacteria</taxon>
        <taxon>Bacillati</taxon>
        <taxon>Actinomycetota</taxon>
        <taxon>Actinomycetes</taxon>
        <taxon>Micromonosporales</taxon>
        <taxon>Micromonosporaceae</taxon>
        <taxon>Micromonospora</taxon>
    </lineage>
</organism>
<evidence type="ECO:0000313" key="4">
    <source>
        <dbReference type="Proteomes" id="UP000271548"/>
    </source>
</evidence>
<keyword evidence="4" id="KW-1185">Reference proteome</keyword>
<evidence type="ECO:0000256" key="1">
    <source>
        <dbReference type="SAM" id="MobiDB-lite"/>
    </source>
</evidence>
<name>A0ABX9QVJ8_9ACTN</name>
<gene>
    <name evidence="3" type="ORF">D7147_27640</name>
</gene>
<evidence type="ECO:0000313" key="3">
    <source>
        <dbReference type="EMBL" id="RKN14548.1"/>
    </source>
</evidence>
<dbReference type="Proteomes" id="UP000271548">
    <property type="component" value="Unassembled WGS sequence"/>
</dbReference>
<dbReference type="Pfam" id="PF07179">
    <property type="entry name" value="SseB"/>
    <property type="match status" value="1"/>
</dbReference>
<dbReference type="EMBL" id="RAZS01000013">
    <property type="protein sequence ID" value="RKN14548.1"/>
    <property type="molecule type" value="Genomic_DNA"/>
</dbReference>
<feature type="region of interest" description="Disordered" evidence="1">
    <location>
        <begin position="1"/>
        <end position="56"/>
    </location>
</feature>
<dbReference type="NCBIfam" id="NF033532">
    <property type="entry name" value="lone7para_assoc"/>
    <property type="match status" value="1"/>
</dbReference>
<sequence length="222" mass="24269">MTRTKVDDSAVPNEPEPAGRAPGGGYQQSEQDQGEEMTAMVTTVPPPTVTDELRRRAKQTPESWIYAIDPAFEGAEDVPGWAVVGAFRVDERGEIGDEFRRNPNYRPTPVALGFPVPANELENALQLAVTGLGGDEEVRNALREATVLVPHVPEVGVADLDAGLDRPVVHAFTSDQYLPDPAQWQYWERWPARELAASMGDRYLVLNPGSALELRLPASDLA</sequence>